<organism evidence="9 10">
    <name type="scientific">Pseudonocardia yuanmonensis</name>
    <dbReference type="NCBI Taxonomy" id="1095914"/>
    <lineage>
        <taxon>Bacteria</taxon>
        <taxon>Bacillati</taxon>
        <taxon>Actinomycetota</taxon>
        <taxon>Actinomycetes</taxon>
        <taxon>Pseudonocardiales</taxon>
        <taxon>Pseudonocardiaceae</taxon>
        <taxon>Pseudonocardia</taxon>
    </lineage>
</organism>
<dbReference type="Proteomes" id="UP001500325">
    <property type="component" value="Unassembled WGS sequence"/>
</dbReference>
<feature type="transmembrane region" description="Helical" evidence="7">
    <location>
        <begin position="53"/>
        <end position="72"/>
    </location>
</feature>
<evidence type="ECO:0000313" key="9">
    <source>
        <dbReference type="EMBL" id="GAA4689549.1"/>
    </source>
</evidence>
<evidence type="ECO:0000259" key="8">
    <source>
        <dbReference type="SMART" id="SM00752"/>
    </source>
</evidence>
<evidence type="ECO:0000256" key="7">
    <source>
        <dbReference type="SAM" id="Phobius"/>
    </source>
</evidence>
<keyword evidence="3 7" id="KW-1133">Transmembrane helix</keyword>
<dbReference type="InterPro" id="IPR053934">
    <property type="entry name" value="HTTM_dom"/>
</dbReference>
<comment type="subcellular location">
    <subcellularLocation>
        <location evidence="1">Endomembrane system</location>
        <topology evidence="1">Multi-pass membrane protein</topology>
    </subcellularLocation>
</comment>
<keyword evidence="4 7" id="KW-0472">Membrane</keyword>
<keyword evidence="5" id="KW-1015">Disulfide bond</keyword>
<feature type="transmembrane region" description="Helical" evidence="7">
    <location>
        <begin position="79"/>
        <end position="95"/>
    </location>
</feature>
<feature type="transmembrane region" description="Helical" evidence="7">
    <location>
        <begin position="12"/>
        <end position="33"/>
    </location>
</feature>
<protein>
    <recommendedName>
        <fullName evidence="8">HTTM-like domain-containing protein</fullName>
    </recommendedName>
</protein>
<dbReference type="SMART" id="SM00752">
    <property type="entry name" value="HTTM"/>
    <property type="match status" value="1"/>
</dbReference>
<feature type="transmembrane region" description="Helical" evidence="7">
    <location>
        <begin position="211"/>
        <end position="227"/>
    </location>
</feature>
<dbReference type="PANTHER" id="PTHR12639">
    <property type="entry name" value="VITAMIN K-DEPENDENT GAMMA-CARBOXYLASE"/>
    <property type="match status" value="1"/>
</dbReference>
<dbReference type="RefSeq" id="WP_345380838.1">
    <property type="nucleotide sequence ID" value="NZ_BAABIC010000008.1"/>
</dbReference>
<evidence type="ECO:0000256" key="4">
    <source>
        <dbReference type="ARBA" id="ARBA00023136"/>
    </source>
</evidence>
<evidence type="ECO:0000256" key="5">
    <source>
        <dbReference type="ARBA" id="ARBA00023157"/>
    </source>
</evidence>
<dbReference type="Pfam" id="PF05090">
    <property type="entry name" value="HTTM"/>
    <property type="match status" value="1"/>
</dbReference>
<comment type="caution">
    <text evidence="9">The sequence shown here is derived from an EMBL/GenBank/DDBJ whole genome shotgun (WGS) entry which is preliminary data.</text>
</comment>
<dbReference type="EMBL" id="BAABIC010000008">
    <property type="protein sequence ID" value="GAA4689549.1"/>
    <property type="molecule type" value="Genomic_DNA"/>
</dbReference>
<dbReference type="InterPro" id="IPR011020">
    <property type="entry name" value="HTTM-like"/>
</dbReference>
<proteinExistence type="predicted"/>
<name>A0ABP8WIE1_9PSEU</name>
<evidence type="ECO:0000256" key="1">
    <source>
        <dbReference type="ARBA" id="ARBA00004127"/>
    </source>
</evidence>
<keyword evidence="10" id="KW-1185">Reference proteome</keyword>
<gene>
    <name evidence="9" type="ORF">GCM10023215_27300</name>
</gene>
<accession>A0ABP8WIE1</accession>
<evidence type="ECO:0000256" key="3">
    <source>
        <dbReference type="ARBA" id="ARBA00022989"/>
    </source>
</evidence>
<dbReference type="InterPro" id="IPR007782">
    <property type="entry name" value="VKG_COase"/>
</dbReference>
<evidence type="ECO:0000256" key="6">
    <source>
        <dbReference type="ARBA" id="ARBA00023239"/>
    </source>
</evidence>
<evidence type="ECO:0000313" key="10">
    <source>
        <dbReference type="Proteomes" id="UP001500325"/>
    </source>
</evidence>
<feature type="transmembrane region" description="Helical" evidence="7">
    <location>
        <begin position="233"/>
        <end position="252"/>
    </location>
</feature>
<dbReference type="PANTHER" id="PTHR12639:SF7">
    <property type="entry name" value="HTTM DOMAIN-CONTAINING PROTEIN"/>
    <property type="match status" value="1"/>
</dbReference>
<feature type="domain" description="HTTM-like" evidence="8">
    <location>
        <begin position="5"/>
        <end position="245"/>
    </location>
</feature>
<evidence type="ECO:0000256" key="2">
    <source>
        <dbReference type="ARBA" id="ARBA00022692"/>
    </source>
</evidence>
<keyword evidence="6" id="KW-0456">Lyase</keyword>
<keyword evidence="2 7" id="KW-0812">Transmembrane</keyword>
<sequence>MLTIPETVPARPLAAYRIVLGLVAVVRALALTANPYLGNRPRPLYPFLPALPTPVWTVVGLVMLAAAVLVVLGVRARPAAATVGVCVLVLMWGAGYYGNGAFLLATMSVLISFTRCDADLALRPRRYGDGVWAPPVYLMRAQITIVYVYAALGKLSLDFLSGNGLASWGVDSALAPRFLLVLPVLATMAVGAVATELFVAVALWFRRTRPVAIALGLALHLCMIGWISDSLIAVVELTCFAATTTGGYLLFVDRLPRFVERRIPTAREPAGA</sequence>
<reference evidence="10" key="1">
    <citation type="journal article" date="2019" name="Int. J. Syst. Evol. Microbiol.">
        <title>The Global Catalogue of Microorganisms (GCM) 10K type strain sequencing project: providing services to taxonomists for standard genome sequencing and annotation.</title>
        <authorList>
            <consortium name="The Broad Institute Genomics Platform"/>
            <consortium name="The Broad Institute Genome Sequencing Center for Infectious Disease"/>
            <person name="Wu L."/>
            <person name="Ma J."/>
        </authorList>
    </citation>
    <scope>NUCLEOTIDE SEQUENCE [LARGE SCALE GENOMIC DNA]</scope>
    <source>
        <strain evidence="10">JCM 18055</strain>
    </source>
</reference>
<feature type="transmembrane region" description="Helical" evidence="7">
    <location>
        <begin position="178"/>
        <end position="204"/>
    </location>
</feature>